<dbReference type="Proteomes" id="UP001162640">
    <property type="component" value="Unassembled WGS sequence"/>
</dbReference>
<feature type="transmembrane region" description="Helical" evidence="6">
    <location>
        <begin position="140"/>
        <end position="158"/>
    </location>
</feature>
<dbReference type="InterPro" id="IPR018629">
    <property type="entry name" value="XK-rel"/>
</dbReference>
<evidence type="ECO:0000313" key="8">
    <source>
        <dbReference type="Proteomes" id="UP001162640"/>
    </source>
</evidence>
<proteinExistence type="inferred from homology"/>
<feature type="transmembrane region" description="Helical" evidence="6">
    <location>
        <begin position="193"/>
        <end position="216"/>
    </location>
</feature>
<accession>A0A9W6ZAT8</accession>
<name>A0A9W6ZAT8_9STRA</name>
<gene>
    <name evidence="7" type="ORF">TL16_g00177</name>
</gene>
<comment type="subcellular location">
    <subcellularLocation>
        <location evidence="1">Membrane</location>
        <topology evidence="1">Multi-pass membrane protein</topology>
    </subcellularLocation>
</comment>
<dbReference type="EMBL" id="BLQM01000002">
    <property type="protein sequence ID" value="GMH47902.1"/>
    <property type="molecule type" value="Genomic_DNA"/>
</dbReference>
<feature type="transmembrane region" description="Helical" evidence="6">
    <location>
        <begin position="297"/>
        <end position="315"/>
    </location>
</feature>
<evidence type="ECO:0000313" key="7">
    <source>
        <dbReference type="EMBL" id="GMH47902.1"/>
    </source>
</evidence>
<protein>
    <submittedName>
        <fullName evidence="7">Uncharacterized protein</fullName>
    </submittedName>
</protein>
<keyword evidence="5 6" id="KW-0472">Membrane</keyword>
<keyword evidence="4 6" id="KW-1133">Transmembrane helix</keyword>
<comment type="similarity">
    <text evidence="2">Belongs to the XK family.</text>
</comment>
<evidence type="ECO:0000256" key="1">
    <source>
        <dbReference type="ARBA" id="ARBA00004141"/>
    </source>
</evidence>
<evidence type="ECO:0000256" key="2">
    <source>
        <dbReference type="ARBA" id="ARBA00008789"/>
    </source>
</evidence>
<organism evidence="7 8">
    <name type="scientific">Triparma laevis f. inornata</name>
    <dbReference type="NCBI Taxonomy" id="1714386"/>
    <lineage>
        <taxon>Eukaryota</taxon>
        <taxon>Sar</taxon>
        <taxon>Stramenopiles</taxon>
        <taxon>Ochrophyta</taxon>
        <taxon>Bolidophyceae</taxon>
        <taxon>Parmales</taxon>
        <taxon>Triparmaceae</taxon>
        <taxon>Triparma</taxon>
    </lineage>
</organism>
<evidence type="ECO:0000256" key="4">
    <source>
        <dbReference type="ARBA" id="ARBA00022989"/>
    </source>
</evidence>
<evidence type="ECO:0000256" key="6">
    <source>
        <dbReference type="SAM" id="Phobius"/>
    </source>
</evidence>
<comment type="caution">
    <text evidence="7">The sequence shown here is derived from an EMBL/GenBank/DDBJ whole genome shotgun (WGS) entry which is preliminary data.</text>
</comment>
<evidence type="ECO:0000256" key="5">
    <source>
        <dbReference type="ARBA" id="ARBA00023136"/>
    </source>
</evidence>
<feature type="transmembrane region" description="Helical" evidence="6">
    <location>
        <begin position="74"/>
        <end position="92"/>
    </location>
</feature>
<reference evidence="8" key="1">
    <citation type="journal article" date="2023" name="Commun. Biol.">
        <title>Genome analysis of Parmales, the sister group of diatoms, reveals the evolutionary specialization of diatoms from phago-mixotrophs to photoautotrophs.</title>
        <authorList>
            <person name="Ban H."/>
            <person name="Sato S."/>
            <person name="Yoshikawa S."/>
            <person name="Yamada K."/>
            <person name="Nakamura Y."/>
            <person name="Ichinomiya M."/>
            <person name="Sato N."/>
            <person name="Blanc-Mathieu R."/>
            <person name="Endo H."/>
            <person name="Kuwata A."/>
            <person name="Ogata H."/>
        </authorList>
    </citation>
    <scope>NUCLEOTIDE SEQUENCE [LARGE SCALE GENOMIC DNA]</scope>
</reference>
<feature type="transmembrane region" description="Helical" evidence="6">
    <location>
        <begin position="261"/>
        <end position="285"/>
    </location>
</feature>
<dbReference type="Pfam" id="PF09815">
    <property type="entry name" value="XK-related"/>
    <property type="match status" value="1"/>
</dbReference>
<dbReference type="GO" id="GO:0005886">
    <property type="term" value="C:plasma membrane"/>
    <property type="evidence" value="ECO:0007669"/>
    <property type="project" value="UniProtKB-ARBA"/>
</dbReference>
<keyword evidence="3 6" id="KW-0812">Transmembrane</keyword>
<feature type="transmembrane region" description="Helical" evidence="6">
    <location>
        <begin position="327"/>
        <end position="345"/>
    </location>
</feature>
<feature type="transmembrane region" description="Helical" evidence="6">
    <location>
        <begin position="41"/>
        <end position="62"/>
    </location>
</feature>
<evidence type="ECO:0000256" key="3">
    <source>
        <dbReference type="ARBA" id="ARBA00022692"/>
    </source>
</evidence>
<dbReference type="AlphaFoldDB" id="A0A9W6ZAT8"/>
<sequence length="389" mass="43063">MSSIGVAVKISLTLAMGYMDVITDFLVPKSYYNAGRLNTAYATAGFALFAIIVQAGITFFQYSRKSNKERFGRVFLALLGFAPLLEGVSVWMGREDSDVIWKGPVMYAGMKGCEIAFEAIPESIIQIGGLLKQGYGDIKMIQIIGVVSSVVSGAFIMTDGNFGLTTSYNVRYPSHKYFDWISKRGGWEKRRQMLCMFLFNACYFAQFIFAMSPFAIAFSSKAPVVALLGVEFCTLCAYKAWRGELFGFSNLGHPSVATSAILPLIINAFFYVLICAVPVTAAALPTELGPEVFAGKLIWRLLTNGSIIYVAMGKLGDEHYLDMSTGMLGYGISLGLVAAGFAMFYKNCDENFDRSTFYRPETGKKYIKEWFSSSHANNVKLSNKDEERW</sequence>